<dbReference type="Proteomes" id="UP001519460">
    <property type="component" value="Unassembled WGS sequence"/>
</dbReference>
<accession>A0ABD0M024</accession>
<dbReference type="AlphaFoldDB" id="A0ABD0M024"/>
<proteinExistence type="predicted"/>
<gene>
    <name evidence="1" type="ORF">BaRGS_00004025</name>
</gene>
<protein>
    <submittedName>
        <fullName evidence="1">Uncharacterized protein</fullName>
    </submittedName>
</protein>
<dbReference type="EMBL" id="JACVVK020000013">
    <property type="protein sequence ID" value="KAK7504997.1"/>
    <property type="molecule type" value="Genomic_DNA"/>
</dbReference>
<keyword evidence="2" id="KW-1185">Reference proteome</keyword>
<evidence type="ECO:0000313" key="1">
    <source>
        <dbReference type="EMBL" id="KAK7504997.1"/>
    </source>
</evidence>
<comment type="caution">
    <text evidence="1">The sequence shown here is derived from an EMBL/GenBank/DDBJ whole genome shotgun (WGS) entry which is preliminary data.</text>
</comment>
<reference evidence="1 2" key="1">
    <citation type="journal article" date="2023" name="Sci. Data">
        <title>Genome assembly of the Korean intertidal mud-creeper Batillaria attramentaria.</title>
        <authorList>
            <person name="Patra A.K."/>
            <person name="Ho P.T."/>
            <person name="Jun S."/>
            <person name="Lee S.J."/>
            <person name="Kim Y."/>
            <person name="Won Y.J."/>
        </authorList>
    </citation>
    <scope>NUCLEOTIDE SEQUENCE [LARGE SCALE GENOMIC DNA]</scope>
    <source>
        <strain evidence="1">Wonlab-2016</strain>
    </source>
</reference>
<name>A0ABD0M024_9CAEN</name>
<evidence type="ECO:0000313" key="2">
    <source>
        <dbReference type="Proteomes" id="UP001519460"/>
    </source>
</evidence>
<sequence length="103" mass="10772">MTTGDACSSLAILSSSFSSPGSSAGARSRRYWHQIHVVCVVYVTGSMSGGDAGLLSQLVAGISECFIYLSHPVPFMYLALQPKYSLPNDPVTLLLAISGGTVC</sequence>
<organism evidence="1 2">
    <name type="scientific">Batillaria attramentaria</name>
    <dbReference type="NCBI Taxonomy" id="370345"/>
    <lineage>
        <taxon>Eukaryota</taxon>
        <taxon>Metazoa</taxon>
        <taxon>Spiralia</taxon>
        <taxon>Lophotrochozoa</taxon>
        <taxon>Mollusca</taxon>
        <taxon>Gastropoda</taxon>
        <taxon>Caenogastropoda</taxon>
        <taxon>Sorbeoconcha</taxon>
        <taxon>Cerithioidea</taxon>
        <taxon>Batillariidae</taxon>
        <taxon>Batillaria</taxon>
    </lineage>
</organism>